<gene>
    <name evidence="2" type="ORF">HY29_08930</name>
</gene>
<evidence type="ECO:0000313" key="2">
    <source>
        <dbReference type="EMBL" id="KCZ56406.1"/>
    </source>
</evidence>
<organism evidence="2 3">
    <name type="scientific">Hyphomonas beringensis</name>
    <dbReference type="NCBI Taxonomy" id="1280946"/>
    <lineage>
        <taxon>Bacteria</taxon>
        <taxon>Pseudomonadati</taxon>
        <taxon>Pseudomonadota</taxon>
        <taxon>Alphaproteobacteria</taxon>
        <taxon>Hyphomonadales</taxon>
        <taxon>Hyphomonadaceae</taxon>
        <taxon>Hyphomonas</taxon>
    </lineage>
</organism>
<dbReference type="GO" id="GO:0008270">
    <property type="term" value="F:zinc ion binding"/>
    <property type="evidence" value="ECO:0007669"/>
    <property type="project" value="InterPro"/>
</dbReference>
<accession>A0A062U7R5</accession>
<dbReference type="GO" id="GO:0003676">
    <property type="term" value="F:nucleic acid binding"/>
    <property type="evidence" value="ECO:0007669"/>
    <property type="project" value="InterPro"/>
</dbReference>
<name>A0A062U7R5_9PROT</name>
<dbReference type="InterPro" id="IPR002711">
    <property type="entry name" value="HNH"/>
</dbReference>
<feature type="domain" description="HNH" evidence="1">
    <location>
        <begin position="50"/>
        <end position="80"/>
    </location>
</feature>
<dbReference type="STRING" id="1280946.HY29_08930"/>
<evidence type="ECO:0000259" key="1">
    <source>
        <dbReference type="Pfam" id="PF01844"/>
    </source>
</evidence>
<dbReference type="OrthoDB" id="7321232at2"/>
<dbReference type="PATRIC" id="fig|1280946.3.peg.582"/>
<sequence length="82" mass="9271">MSQSFLPPDTPQFRRLWEAQEGLCALCGKPMPASRAEMDHATLWKKWRPTYDHIIALARGGPDHESNLQLAHALCNKRKGMG</sequence>
<dbReference type="InterPro" id="IPR003615">
    <property type="entry name" value="HNH_nuc"/>
</dbReference>
<dbReference type="CDD" id="cd00085">
    <property type="entry name" value="HNHc"/>
    <property type="match status" value="1"/>
</dbReference>
<dbReference type="RefSeq" id="WP_034791898.1">
    <property type="nucleotide sequence ID" value="NZ_AWFF01000024.1"/>
</dbReference>
<comment type="caution">
    <text evidence="2">The sequence shown here is derived from an EMBL/GenBank/DDBJ whole genome shotgun (WGS) entry which is preliminary data.</text>
</comment>
<dbReference type="eggNOG" id="COG1403">
    <property type="taxonomic scope" value="Bacteria"/>
</dbReference>
<dbReference type="Gene3D" id="1.10.30.50">
    <property type="match status" value="1"/>
</dbReference>
<evidence type="ECO:0000313" key="3">
    <source>
        <dbReference type="Proteomes" id="UP000027037"/>
    </source>
</evidence>
<proteinExistence type="predicted"/>
<dbReference type="GO" id="GO:0004519">
    <property type="term" value="F:endonuclease activity"/>
    <property type="evidence" value="ECO:0007669"/>
    <property type="project" value="InterPro"/>
</dbReference>
<reference evidence="2 3" key="1">
    <citation type="journal article" date="2014" name="Antonie Van Leeuwenhoek">
        <title>Hyphomonas beringensis sp. nov. and Hyphomonas chukchiensis sp. nov., isolated from surface seawater of the Bering Sea and Chukchi Sea.</title>
        <authorList>
            <person name="Li C."/>
            <person name="Lai Q."/>
            <person name="Li G."/>
            <person name="Dong C."/>
            <person name="Wang J."/>
            <person name="Liao Y."/>
            <person name="Shao Z."/>
        </authorList>
    </citation>
    <scope>NUCLEOTIDE SEQUENCE [LARGE SCALE GENOMIC DNA]</scope>
    <source>
        <strain evidence="2 3">25B14_1</strain>
    </source>
</reference>
<keyword evidence="3" id="KW-1185">Reference proteome</keyword>
<dbReference type="Pfam" id="PF01844">
    <property type="entry name" value="HNH"/>
    <property type="match status" value="1"/>
</dbReference>
<dbReference type="EMBL" id="AWFF01000024">
    <property type="protein sequence ID" value="KCZ56406.1"/>
    <property type="molecule type" value="Genomic_DNA"/>
</dbReference>
<dbReference type="AlphaFoldDB" id="A0A062U7R5"/>
<dbReference type="Proteomes" id="UP000027037">
    <property type="component" value="Unassembled WGS sequence"/>
</dbReference>
<protein>
    <recommendedName>
        <fullName evidence="1">HNH domain-containing protein</fullName>
    </recommendedName>
</protein>